<dbReference type="InterPro" id="IPR013324">
    <property type="entry name" value="RNA_pol_sigma_r3/r4-like"/>
</dbReference>
<dbReference type="EMBL" id="BSFJ01000004">
    <property type="protein sequence ID" value="GLK70638.1"/>
    <property type="molecule type" value="Genomic_DNA"/>
</dbReference>
<gene>
    <name evidence="9" type="ORF">GCM10017643_07530</name>
</gene>
<dbReference type="InterPro" id="IPR007627">
    <property type="entry name" value="RNA_pol_sigma70_r2"/>
</dbReference>
<dbReference type="Gene3D" id="1.10.10.10">
    <property type="entry name" value="Winged helix-like DNA-binding domain superfamily/Winged helix DNA-binding domain"/>
    <property type="match status" value="1"/>
</dbReference>
<evidence type="ECO:0000256" key="2">
    <source>
        <dbReference type="ARBA" id="ARBA00023015"/>
    </source>
</evidence>
<dbReference type="PANTHER" id="PTHR43133">
    <property type="entry name" value="RNA POLYMERASE ECF-TYPE SIGMA FACTO"/>
    <property type="match status" value="1"/>
</dbReference>
<keyword evidence="4" id="KW-0238">DNA-binding</keyword>
<dbReference type="AlphaFoldDB" id="A0A9W6J6H6"/>
<dbReference type="CDD" id="cd06171">
    <property type="entry name" value="Sigma70_r4"/>
    <property type="match status" value="1"/>
</dbReference>
<keyword evidence="5" id="KW-0804">Transcription</keyword>
<reference evidence="9" key="1">
    <citation type="journal article" date="2014" name="Int. J. Syst. Evol. Microbiol.">
        <title>Complete genome sequence of Corynebacterium casei LMG S-19264T (=DSM 44701T), isolated from a smear-ripened cheese.</title>
        <authorList>
            <consortium name="US DOE Joint Genome Institute (JGI-PGF)"/>
            <person name="Walter F."/>
            <person name="Albersmeier A."/>
            <person name="Kalinowski J."/>
            <person name="Ruckert C."/>
        </authorList>
    </citation>
    <scope>NUCLEOTIDE SEQUENCE</scope>
    <source>
        <strain evidence="9">VKM B-2484</strain>
    </source>
</reference>
<dbReference type="InterPro" id="IPR014284">
    <property type="entry name" value="RNA_pol_sigma-70_dom"/>
</dbReference>
<sequence length="211" mass="23816">MAPGRHKDKPTLRVVREGDTSGSAENASRKRDVEWSICMARAQGGDQEAYSRLLTEITPYLRMLVGRHHRSSHDVEDTIQDILLTIHSIRQIYDPTRPFTPWLVAISRRRIIDRLRQQGRSSARETPLSEDHETIPDVETNLETRADGRLLREAVDKLPPGQREAITLLKLQEMSLKEAAEQSGVSIAALKVATHRALKSLRTILSKGDKS</sequence>
<comment type="similarity">
    <text evidence="1">Belongs to the sigma-70 factor family. ECF subfamily.</text>
</comment>
<keyword evidence="2" id="KW-0805">Transcription regulation</keyword>
<proteinExistence type="inferred from homology"/>
<evidence type="ECO:0000256" key="4">
    <source>
        <dbReference type="ARBA" id="ARBA00023125"/>
    </source>
</evidence>
<evidence type="ECO:0000256" key="5">
    <source>
        <dbReference type="ARBA" id="ARBA00023163"/>
    </source>
</evidence>
<dbReference type="NCBIfam" id="TIGR02937">
    <property type="entry name" value="sigma70-ECF"/>
    <property type="match status" value="1"/>
</dbReference>
<feature type="domain" description="RNA polymerase sigma factor 70 region 4 type 2" evidence="8">
    <location>
        <begin position="150"/>
        <end position="201"/>
    </location>
</feature>
<feature type="compositionally biased region" description="Basic and acidic residues" evidence="6">
    <location>
        <begin position="9"/>
        <end position="19"/>
    </location>
</feature>
<name>A0A9W6J6H6_9HYPH</name>
<evidence type="ECO:0000259" key="8">
    <source>
        <dbReference type="Pfam" id="PF08281"/>
    </source>
</evidence>
<feature type="region of interest" description="Disordered" evidence="6">
    <location>
        <begin position="1"/>
        <end position="28"/>
    </location>
</feature>
<protein>
    <recommendedName>
        <fullName evidence="11">RNA polymerase subunit sigma</fullName>
    </recommendedName>
</protein>
<comment type="caution">
    <text evidence="9">The sequence shown here is derived from an EMBL/GenBank/DDBJ whole genome shotgun (WGS) entry which is preliminary data.</text>
</comment>
<dbReference type="SUPFAM" id="SSF88659">
    <property type="entry name" value="Sigma3 and sigma4 domains of RNA polymerase sigma factors"/>
    <property type="match status" value="1"/>
</dbReference>
<dbReference type="InterPro" id="IPR036388">
    <property type="entry name" value="WH-like_DNA-bd_sf"/>
</dbReference>
<organism evidence="9 10">
    <name type="scientific">Ancylobacter dichloromethanicus</name>
    <dbReference type="NCBI Taxonomy" id="518825"/>
    <lineage>
        <taxon>Bacteria</taxon>
        <taxon>Pseudomonadati</taxon>
        <taxon>Pseudomonadota</taxon>
        <taxon>Alphaproteobacteria</taxon>
        <taxon>Hyphomicrobiales</taxon>
        <taxon>Xanthobacteraceae</taxon>
        <taxon>Ancylobacter</taxon>
    </lineage>
</organism>
<evidence type="ECO:0000259" key="7">
    <source>
        <dbReference type="Pfam" id="PF04542"/>
    </source>
</evidence>
<dbReference type="RefSeq" id="WP_213374511.1">
    <property type="nucleotide sequence ID" value="NZ_BSFJ01000004.1"/>
</dbReference>
<reference evidence="9" key="2">
    <citation type="submission" date="2023-01" db="EMBL/GenBank/DDBJ databases">
        <authorList>
            <person name="Sun Q."/>
            <person name="Evtushenko L."/>
        </authorList>
    </citation>
    <scope>NUCLEOTIDE SEQUENCE</scope>
    <source>
        <strain evidence="9">VKM B-2484</strain>
    </source>
</reference>
<dbReference type="Gene3D" id="1.10.1740.10">
    <property type="match status" value="1"/>
</dbReference>
<dbReference type="Proteomes" id="UP001143370">
    <property type="component" value="Unassembled WGS sequence"/>
</dbReference>
<keyword evidence="10" id="KW-1185">Reference proteome</keyword>
<evidence type="ECO:0000256" key="1">
    <source>
        <dbReference type="ARBA" id="ARBA00010641"/>
    </source>
</evidence>
<dbReference type="InterPro" id="IPR013325">
    <property type="entry name" value="RNA_pol_sigma_r2"/>
</dbReference>
<evidence type="ECO:0000256" key="6">
    <source>
        <dbReference type="SAM" id="MobiDB-lite"/>
    </source>
</evidence>
<keyword evidence="3" id="KW-0731">Sigma factor</keyword>
<evidence type="ECO:0000313" key="10">
    <source>
        <dbReference type="Proteomes" id="UP001143370"/>
    </source>
</evidence>
<dbReference type="Pfam" id="PF04542">
    <property type="entry name" value="Sigma70_r2"/>
    <property type="match status" value="1"/>
</dbReference>
<evidence type="ECO:0000256" key="3">
    <source>
        <dbReference type="ARBA" id="ARBA00023082"/>
    </source>
</evidence>
<dbReference type="SUPFAM" id="SSF88946">
    <property type="entry name" value="Sigma2 domain of RNA polymerase sigma factors"/>
    <property type="match status" value="1"/>
</dbReference>
<feature type="domain" description="RNA polymerase sigma-70 region 2" evidence="7">
    <location>
        <begin position="59"/>
        <end position="120"/>
    </location>
</feature>
<dbReference type="InterPro" id="IPR039425">
    <property type="entry name" value="RNA_pol_sigma-70-like"/>
</dbReference>
<feature type="region of interest" description="Disordered" evidence="6">
    <location>
        <begin position="117"/>
        <end position="136"/>
    </location>
</feature>
<dbReference type="PANTHER" id="PTHR43133:SF58">
    <property type="entry name" value="ECF RNA POLYMERASE SIGMA FACTOR SIGD"/>
    <property type="match status" value="1"/>
</dbReference>
<dbReference type="Pfam" id="PF08281">
    <property type="entry name" value="Sigma70_r4_2"/>
    <property type="match status" value="1"/>
</dbReference>
<dbReference type="InterPro" id="IPR013249">
    <property type="entry name" value="RNA_pol_sigma70_r4_t2"/>
</dbReference>
<dbReference type="GO" id="GO:0006352">
    <property type="term" value="P:DNA-templated transcription initiation"/>
    <property type="evidence" value="ECO:0007669"/>
    <property type="project" value="InterPro"/>
</dbReference>
<dbReference type="GO" id="GO:0003677">
    <property type="term" value="F:DNA binding"/>
    <property type="evidence" value="ECO:0007669"/>
    <property type="project" value="UniProtKB-KW"/>
</dbReference>
<accession>A0A9W6J6H6</accession>
<evidence type="ECO:0000313" key="9">
    <source>
        <dbReference type="EMBL" id="GLK70638.1"/>
    </source>
</evidence>
<dbReference type="GO" id="GO:0016987">
    <property type="term" value="F:sigma factor activity"/>
    <property type="evidence" value="ECO:0007669"/>
    <property type="project" value="UniProtKB-KW"/>
</dbReference>
<evidence type="ECO:0008006" key="11">
    <source>
        <dbReference type="Google" id="ProtNLM"/>
    </source>
</evidence>